<sequence length="165" mass="19026">MRPISLKITTTNACNLLIKAKAITRDWKQFSQFDQKDINYQRVKYSRCQRQGQSTKSLRLSKLEIVMKQSGTKSSAKNRHKCIILKDFNPKKEAGNERVPLFNACYPFFMSPSFRNIFSVAFKVDNPRNRISSVRFDLLAVLDLVRVNSSTSVVFSFGLVSSYFH</sequence>
<gene>
    <name evidence="1" type="ORF">CEXT_116201</name>
</gene>
<comment type="caution">
    <text evidence="1">The sequence shown here is derived from an EMBL/GenBank/DDBJ whole genome shotgun (WGS) entry which is preliminary data.</text>
</comment>
<accession>A0AAV4Y1K2</accession>
<dbReference type="AlphaFoldDB" id="A0AAV4Y1K2"/>
<name>A0AAV4Y1K2_CAEEX</name>
<evidence type="ECO:0000313" key="1">
    <source>
        <dbReference type="EMBL" id="GIZ00870.1"/>
    </source>
</evidence>
<dbReference type="Proteomes" id="UP001054945">
    <property type="component" value="Unassembled WGS sequence"/>
</dbReference>
<protein>
    <submittedName>
        <fullName evidence="1">Uncharacterized protein</fullName>
    </submittedName>
</protein>
<keyword evidence="2" id="KW-1185">Reference proteome</keyword>
<organism evidence="1 2">
    <name type="scientific">Caerostris extrusa</name>
    <name type="common">Bark spider</name>
    <name type="synonym">Caerostris bankana</name>
    <dbReference type="NCBI Taxonomy" id="172846"/>
    <lineage>
        <taxon>Eukaryota</taxon>
        <taxon>Metazoa</taxon>
        <taxon>Ecdysozoa</taxon>
        <taxon>Arthropoda</taxon>
        <taxon>Chelicerata</taxon>
        <taxon>Arachnida</taxon>
        <taxon>Araneae</taxon>
        <taxon>Araneomorphae</taxon>
        <taxon>Entelegynae</taxon>
        <taxon>Araneoidea</taxon>
        <taxon>Araneidae</taxon>
        <taxon>Caerostris</taxon>
    </lineage>
</organism>
<proteinExistence type="predicted"/>
<reference evidence="1 2" key="1">
    <citation type="submission" date="2021-06" db="EMBL/GenBank/DDBJ databases">
        <title>Caerostris extrusa draft genome.</title>
        <authorList>
            <person name="Kono N."/>
            <person name="Arakawa K."/>
        </authorList>
    </citation>
    <scope>NUCLEOTIDE SEQUENCE [LARGE SCALE GENOMIC DNA]</scope>
</reference>
<dbReference type="EMBL" id="BPLR01001218">
    <property type="protein sequence ID" value="GIZ00870.1"/>
    <property type="molecule type" value="Genomic_DNA"/>
</dbReference>
<evidence type="ECO:0000313" key="2">
    <source>
        <dbReference type="Proteomes" id="UP001054945"/>
    </source>
</evidence>